<dbReference type="EMBL" id="CP009507">
    <property type="protein sequence ID" value="AKB31737.1"/>
    <property type="molecule type" value="Genomic_DNA"/>
</dbReference>
<gene>
    <name evidence="1" type="ORF">MSSIH_1047</name>
</gene>
<dbReference type="Proteomes" id="UP000033092">
    <property type="component" value="Chromosome"/>
</dbReference>
<sequence>MYENLFCHSDINLCLNIYIYISPTSAMFAGGKHVGEPRKSWHPLTGISEISREKLDTEK</sequence>
<evidence type="ECO:0000313" key="1">
    <source>
        <dbReference type="EMBL" id="AKB31737.1"/>
    </source>
</evidence>
<name>A0A0E3PBX6_9EURY</name>
<organism evidence="1 2">
    <name type="scientific">Methanosarcina siciliae HI350</name>
    <dbReference type="NCBI Taxonomy" id="1434119"/>
    <lineage>
        <taxon>Archaea</taxon>
        <taxon>Methanobacteriati</taxon>
        <taxon>Methanobacteriota</taxon>
        <taxon>Stenosarchaea group</taxon>
        <taxon>Methanomicrobia</taxon>
        <taxon>Methanosarcinales</taxon>
        <taxon>Methanosarcinaceae</taxon>
        <taxon>Methanosarcina</taxon>
    </lineage>
</organism>
<dbReference type="PATRIC" id="fig|1434119.4.peg.1322"/>
<dbReference type="AlphaFoldDB" id="A0A0E3PBX6"/>
<dbReference type="HOGENOM" id="CLU_210069_0_0_2"/>
<protein>
    <submittedName>
        <fullName evidence="1">OB-fold nucleic acid binding domain protein</fullName>
    </submittedName>
</protein>
<evidence type="ECO:0000313" key="2">
    <source>
        <dbReference type="Proteomes" id="UP000033092"/>
    </source>
</evidence>
<dbReference type="KEGG" id="msz:MSSIH_1047"/>
<proteinExistence type="predicted"/>
<accession>A0A0E3PBX6</accession>
<reference evidence="1 2" key="1">
    <citation type="submission" date="2014-07" db="EMBL/GenBank/DDBJ databases">
        <title>Methanogenic archaea and the global carbon cycle.</title>
        <authorList>
            <person name="Henriksen J.R."/>
            <person name="Luke J."/>
            <person name="Reinhart S."/>
            <person name="Benedict M.N."/>
            <person name="Youngblut N.D."/>
            <person name="Metcalf M.E."/>
            <person name="Whitaker R.J."/>
            <person name="Metcalf W.W."/>
        </authorList>
    </citation>
    <scope>NUCLEOTIDE SEQUENCE [LARGE SCALE GENOMIC DNA]</scope>
    <source>
        <strain evidence="1 2">HI350</strain>
    </source>
</reference>